<dbReference type="PANTHER" id="PTHR46191:SF2">
    <property type="entry name" value="HALOACID DEHALOGENASE-LIKE HYDROLASE DOMAIN-CONTAINING PROTEIN 3"/>
    <property type="match status" value="1"/>
</dbReference>
<comment type="caution">
    <text evidence="1">The sequence shown here is derived from an EMBL/GenBank/DDBJ whole genome shotgun (WGS) entry which is preliminary data.</text>
</comment>
<sequence>MGRRNVLLCFDAFGTLFKPRQPIAEQYAAVARECGLGGFSTEQLQAAFKTAFSGELKAHPNYGRASGMGAEKWWTNVIHKTFQPLIGPSRTLPAALAPRLLHRFSSREGYSLAPGVDSLLRSLKHQQHQQQQRSSVTVGVITNSDDRVPNILSSLGLRISPLRFGASIYSADTTSNSHGEYDIDLHCLSYDVGYAKPDRRIFDAAQDMASQILSGAVAPEQGVKSGGGRSSSGAAREDTAWLKLHVGDEFEKDIVGARDAGWNSVFVGTDADMAARDNMNVLDLARLARSGLDEVFPENGTSPVTIRADSTQSFLQWLIERPS</sequence>
<gene>
    <name evidence="1" type="ORF">B0T15DRAFT_133715</name>
</gene>
<organism evidence="1 2">
    <name type="scientific">Chaetomium strumarium</name>
    <dbReference type="NCBI Taxonomy" id="1170767"/>
    <lineage>
        <taxon>Eukaryota</taxon>
        <taxon>Fungi</taxon>
        <taxon>Dikarya</taxon>
        <taxon>Ascomycota</taxon>
        <taxon>Pezizomycotina</taxon>
        <taxon>Sordariomycetes</taxon>
        <taxon>Sordariomycetidae</taxon>
        <taxon>Sordariales</taxon>
        <taxon>Chaetomiaceae</taxon>
        <taxon>Chaetomium</taxon>
    </lineage>
</organism>
<protein>
    <submittedName>
        <fullName evidence="1">Uncharacterized protein</fullName>
    </submittedName>
</protein>
<dbReference type="InterPro" id="IPR051828">
    <property type="entry name" value="HAD-like_hydrolase_domain"/>
</dbReference>
<dbReference type="RefSeq" id="XP_062724989.1">
    <property type="nucleotide sequence ID" value="XM_062861779.1"/>
</dbReference>
<name>A0AAJ0GZW0_9PEZI</name>
<reference evidence="1" key="1">
    <citation type="journal article" date="2023" name="Mol. Phylogenet. Evol.">
        <title>Genome-scale phylogeny and comparative genomics of the fungal order Sordariales.</title>
        <authorList>
            <person name="Hensen N."/>
            <person name="Bonometti L."/>
            <person name="Westerberg I."/>
            <person name="Brannstrom I.O."/>
            <person name="Guillou S."/>
            <person name="Cros-Aarteil S."/>
            <person name="Calhoun S."/>
            <person name="Haridas S."/>
            <person name="Kuo A."/>
            <person name="Mondo S."/>
            <person name="Pangilinan J."/>
            <person name="Riley R."/>
            <person name="LaButti K."/>
            <person name="Andreopoulos B."/>
            <person name="Lipzen A."/>
            <person name="Chen C."/>
            <person name="Yan M."/>
            <person name="Daum C."/>
            <person name="Ng V."/>
            <person name="Clum A."/>
            <person name="Steindorff A."/>
            <person name="Ohm R.A."/>
            <person name="Martin F."/>
            <person name="Silar P."/>
            <person name="Natvig D.O."/>
            <person name="Lalanne C."/>
            <person name="Gautier V."/>
            <person name="Ament-Velasquez S.L."/>
            <person name="Kruys A."/>
            <person name="Hutchinson M.I."/>
            <person name="Powell A.J."/>
            <person name="Barry K."/>
            <person name="Miller A.N."/>
            <person name="Grigoriev I.V."/>
            <person name="Debuchy R."/>
            <person name="Gladieux P."/>
            <person name="Hiltunen Thoren M."/>
            <person name="Johannesson H."/>
        </authorList>
    </citation>
    <scope>NUCLEOTIDE SEQUENCE</scope>
    <source>
        <strain evidence="1">CBS 333.67</strain>
    </source>
</reference>
<dbReference type="Gene3D" id="3.40.50.1000">
    <property type="entry name" value="HAD superfamily/HAD-like"/>
    <property type="match status" value="1"/>
</dbReference>
<dbReference type="GO" id="GO:0005634">
    <property type="term" value="C:nucleus"/>
    <property type="evidence" value="ECO:0007669"/>
    <property type="project" value="TreeGrafter"/>
</dbReference>
<dbReference type="GeneID" id="87880608"/>
<dbReference type="InterPro" id="IPR023214">
    <property type="entry name" value="HAD_sf"/>
</dbReference>
<dbReference type="Pfam" id="PF13242">
    <property type="entry name" value="Hydrolase_like"/>
    <property type="match status" value="1"/>
</dbReference>
<accession>A0AAJ0GZW0</accession>
<evidence type="ECO:0000313" key="2">
    <source>
        <dbReference type="Proteomes" id="UP001273166"/>
    </source>
</evidence>
<dbReference type="Proteomes" id="UP001273166">
    <property type="component" value="Unassembled WGS sequence"/>
</dbReference>
<dbReference type="AlphaFoldDB" id="A0AAJ0GZW0"/>
<evidence type="ECO:0000313" key="1">
    <source>
        <dbReference type="EMBL" id="KAK3309209.1"/>
    </source>
</evidence>
<dbReference type="SUPFAM" id="SSF56784">
    <property type="entry name" value="HAD-like"/>
    <property type="match status" value="1"/>
</dbReference>
<reference evidence="1" key="2">
    <citation type="submission" date="2023-06" db="EMBL/GenBank/DDBJ databases">
        <authorList>
            <consortium name="Lawrence Berkeley National Laboratory"/>
            <person name="Mondo S.J."/>
            <person name="Hensen N."/>
            <person name="Bonometti L."/>
            <person name="Westerberg I."/>
            <person name="Brannstrom I.O."/>
            <person name="Guillou S."/>
            <person name="Cros-Aarteil S."/>
            <person name="Calhoun S."/>
            <person name="Haridas S."/>
            <person name="Kuo A."/>
            <person name="Pangilinan J."/>
            <person name="Riley R."/>
            <person name="Labutti K."/>
            <person name="Andreopoulos B."/>
            <person name="Lipzen A."/>
            <person name="Chen C."/>
            <person name="Yanf M."/>
            <person name="Daum C."/>
            <person name="Ng V."/>
            <person name="Clum A."/>
            <person name="Steindorff A."/>
            <person name="Ohm R."/>
            <person name="Martin F."/>
            <person name="Silar P."/>
            <person name="Natvig D."/>
            <person name="Lalanne C."/>
            <person name="Gautier V."/>
            <person name="Ament-Velasquez S.L."/>
            <person name="Kruys A."/>
            <person name="Hutchinson M.I."/>
            <person name="Powell A.J."/>
            <person name="Barry K."/>
            <person name="Miller A.N."/>
            <person name="Grigoriev I.V."/>
            <person name="Debuchy R."/>
            <person name="Gladieux P."/>
            <person name="Thoren M.H."/>
            <person name="Johannesson H."/>
        </authorList>
    </citation>
    <scope>NUCLEOTIDE SEQUENCE</scope>
    <source>
        <strain evidence="1">CBS 333.67</strain>
    </source>
</reference>
<dbReference type="InterPro" id="IPR036412">
    <property type="entry name" value="HAD-like_sf"/>
</dbReference>
<dbReference type="Gene3D" id="1.10.150.720">
    <property type="entry name" value="Haloacid dehalogenase-like hydrolase"/>
    <property type="match status" value="1"/>
</dbReference>
<dbReference type="PANTHER" id="PTHR46191">
    <property type="match status" value="1"/>
</dbReference>
<dbReference type="EMBL" id="JAUDZG010000002">
    <property type="protein sequence ID" value="KAK3309209.1"/>
    <property type="molecule type" value="Genomic_DNA"/>
</dbReference>
<keyword evidence="2" id="KW-1185">Reference proteome</keyword>
<proteinExistence type="predicted"/>
<dbReference type="Pfam" id="PF00702">
    <property type="entry name" value="Hydrolase"/>
    <property type="match status" value="1"/>
</dbReference>
<dbReference type="InterPro" id="IPR044924">
    <property type="entry name" value="HAD-SF_hydro_IA_REG-2-like_cap"/>
</dbReference>